<gene>
    <name evidence="1" type="ORF">EB796_001841</name>
</gene>
<proteinExistence type="predicted"/>
<accession>A0A7J7KNU6</accession>
<dbReference type="AlphaFoldDB" id="A0A7J7KNU6"/>
<dbReference type="EMBL" id="VXIV02000206">
    <property type="protein sequence ID" value="KAF6039844.1"/>
    <property type="molecule type" value="Genomic_DNA"/>
</dbReference>
<keyword evidence="2" id="KW-1185">Reference proteome</keyword>
<comment type="caution">
    <text evidence="1">The sequence shown here is derived from an EMBL/GenBank/DDBJ whole genome shotgun (WGS) entry which is preliminary data.</text>
</comment>
<evidence type="ECO:0000313" key="2">
    <source>
        <dbReference type="Proteomes" id="UP000593567"/>
    </source>
</evidence>
<name>A0A7J7KNU6_BUGNE</name>
<protein>
    <submittedName>
        <fullName evidence="1">Uncharacterized protein</fullName>
    </submittedName>
</protein>
<organism evidence="1 2">
    <name type="scientific">Bugula neritina</name>
    <name type="common">Brown bryozoan</name>
    <name type="synonym">Sertularia neritina</name>
    <dbReference type="NCBI Taxonomy" id="10212"/>
    <lineage>
        <taxon>Eukaryota</taxon>
        <taxon>Metazoa</taxon>
        <taxon>Spiralia</taxon>
        <taxon>Lophotrochozoa</taxon>
        <taxon>Bryozoa</taxon>
        <taxon>Gymnolaemata</taxon>
        <taxon>Cheilostomatida</taxon>
        <taxon>Flustrina</taxon>
        <taxon>Buguloidea</taxon>
        <taxon>Bugulidae</taxon>
        <taxon>Bugula</taxon>
    </lineage>
</organism>
<evidence type="ECO:0000313" key="1">
    <source>
        <dbReference type="EMBL" id="KAF6039844.1"/>
    </source>
</evidence>
<dbReference type="Proteomes" id="UP000593567">
    <property type="component" value="Unassembled WGS sequence"/>
</dbReference>
<sequence length="196" mass="21646">MSKVKESSPVVAVRTGKRLLRVVSSKMTFEMSLPRELLRADGTLVQHLRLRVHHLDVHLQDILVFVQLAAGGARAALRGVPVHVSLYDVRVLGYVMTHLADVPRSDVGAAPTLVKEVSVTLLKVLLVLLQVHLAGLDAQLAGVMGQSGRCDAPRRHFDEELLEHRLHKSNVSETGAGLHQHLYRVDRDRVNSGRYG</sequence>
<reference evidence="1" key="1">
    <citation type="submission" date="2020-06" db="EMBL/GenBank/DDBJ databases">
        <title>Draft genome of Bugula neritina, a colonial animal packing powerful symbionts and potential medicines.</title>
        <authorList>
            <person name="Rayko M."/>
        </authorList>
    </citation>
    <scope>NUCLEOTIDE SEQUENCE [LARGE SCALE GENOMIC DNA]</scope>
    <source>
        <strain evidence="1">Kwan_BN1</strain>
    </source>
</reference>